<sequence>MEGRRPDDSTCVLTYDVEPDPAPIQVSSGPTVKQATLRITVTNHQQRAVHLEAARFSFPVGSGPEELSSNPGSADPVTDDEDQNKFWRFELDQEAPGTAVLTPRRSATLPPGGQLEMALAHIEINTAVGTSKLTIEERIKNAEEPHGEEWPLAKVPAGFTTGDFRPERILVRSGIPAELIWRGDSRPGATYTMLHDGPPVDVTNVRYWKSPPLHRNTAFALVVRVPEGDATAEHAMTTMVTVARPHLVVNDLTVNGPTTLTHVSTDLDLGDAPELTYTAETDGLLVGYVRADQDVPDTEDPAPTLTVTVAPDGGTGRATSVQSRQAERAPGDPGSRLIAVVPQGSSVAVARAGTTPSTHRLAWLPFGTGELKEVAQS</sequence>
<dbReference type="EMBL" id="JACHJG010000006">
    <property type="protein sequence ID" value="MBB4887367.1"/>
    <property type="molecule type" value="Genomic_DNA"/>
</dbReference>
<reference evidence="2 3" key="1">
    <citation type="submission" date="2020-08" db="EMBL/GenBank/DDBJ databases">
        <title>Genomic Encyclopedia of Type Strains, Phase III (KMG-III): the genomes of soil and plant-associated and newly described type strains.</title>
        <authorList>
            <person name="Whitman W."/>
        </authorList>
    </citation>
    <scope>NUCLEOTIDE SEQUENCE [LARGE SCALE GENOMIC DNA]</scope>
    <source>
        <strain evidence="2 3">CECT 3265</strain>
    </source>
</reference>
<gene>
    <name evidence="2" type="ORF">FHS38_003421</name>
</gene>
<protein>
    <submittedName>
        <fullName evidence="2">Uncharacterized protein</fullName>
    </submittedName>
</protein>
<name>A0A7W7LBW1_STRNE</name>
<dbReference type="Proteomes" id="UP000556436">
    <property type="component" value="Unassembled WGS sequence"/>
</dbReference>
<evidence type="ECO:0000256" key="1">
    <source>
        <dbReference type="SAM" id="MobiDB-lite"/>
    </source>
</evidence>
<organism evidence="2 3">
    <name type="scientific">Streptomyces netropsis</name>
    <name type="common">Streptoverticillium netropsis</name>
    <dbReference type="NCBI Taxonomy" id="55404"/>
    <lineage>
        <taxon>Bacteria</taxon>
        <taxon>Bacillati</taxon>
        <taxon>Actinomycetota</taxon>
        <taxon>Actinomycetes</taxon>
        <taxon>Kitasatosporales</taxon>
        <taxon>Streptomycetaceae</taxon>
        <taxon>Streptomyces</taxon>
    </lineage>
</organism>
<feature type="region of interest" description="Disordered" evidence="1">
    <location>
        <begin position="308"/>
        <end position="333"/>
    </location>
</feature>
<evidence type="ECO:0000313" key="3">
    <source>
        <dbReference type="Proteomes" id="UP000556436"/>
    </source>
</evidence>
<dbReference type="AlphaFoldDB" id="A0A7W7LBW1"/>
<accession>A0A7W7LBW1</accession>
<dbReference type="RefSeq" id="WP_184734388.1">
    <property type="nucleotide sequence ID" value="NZ_BMRW01000002.1"/>
</dbReference>
<feature type="region of interest" description="Disordered" evidence="1">
    <location>
        <begin position="60"/>
        <end position="79"/>
    </location>
</feature>
<evidence type="ECO:0000313" key="2">
    <source>
        <dbReference type="EMBL" id="MBB4887367.1"/>
    </source>
</evidence>
<keyword evidence="3" id="KW-1185">Reference proteome</keyword>
<proteinExistence type="predicted"/>
<comment type="caution">
    <text evidence="2">The sequence shown here is derived from an EMBL/GenBank/DDBJ whole genome shotgun (WGS) entry which is preliminary data.</text>
</comment>